<sequence>NSTGTHGVAFHILGEAGLIAMKMRLFDESSPEGRETLEANLLRNAFWQLYMCDKTALIMKIRPVTIREPLFGSELTLKAHSRMTVPLFDHGWDVDGVEVEERLLEGFHIIHRLWAVALRVIQGMEAISKESSEAGSHKNASLRKYCTFVRSIL</sequence>
<reference evidence="1 2" key="1">
    <citation type="submission" date="2023-08" db="EMBL/GenBank/DDBJ databases">
        <title>Black Yeasts Isolated from many extreme environments.</title>
        <authorList>
            <person name="Coleine C."/>
            <person name="Stajich J.E."/>
            <person name="Selbmann L."/>
        </authorList>
    </citation>
    <scope>NUCLEOTIDE SEQUENCE [LARGE SCALE GENOMIC DNA]</scope>
    <source>
        <strain evidence="1 2">CCFEE 5910</strain>
    </source>
</reference>
<keyword evidence="2" id="KW-1185">Reference proteome</keyword>
<comment type="caution">
    <text evidence="1">The sequence shown here is derived from an EMBL/GenBank/DDBJ whole genome shotgun (WGS) entry which is preliminary data.</text>
</comment>
<evidence type="ECO:0000313" key="2">
    <source>
        <dbReference type="Proteomes" id="UP001309876"/>
    </source>
</evidence>
<dbReference type="EMBL" id="JAVRRJ010000015">
    <property type="protein sequence ID" value="KAK5080363.1"/>
    <property type="molecule type" value="Genomic_DNA"/>
</dbReference>
<organism evidence="1 2">
    <name type="scientific">Lithohypha guttulata</name>
    <dbReference type="NCBI Taxonomy" id="1690604"/>
    <lineage>
        <taxon>Eukaryota</taxon>
        <taxon>Fungi</taxon>
        <taxon>Dikarya</taxon>
        <taxon>Ascomycota</taxon>
        <taxon>Pezizomycotina</taxon>
        <taxon>Eurotiomycetes</taxon>
        <taxon>Chaetothyriomycetidae</taxon>
        <taxon>Chaetothyriales</taxon>
        <taxon>Trichomeriaceae</taxon>
        <taxon>Lithohypha</taxon>
    </lineage>
</organism>
<dbReference type="AlphaFoldDB" id="A0AAN7PJJ9"/>
<evidence type="ECO:0008006" key="3">
    <source>
        <dbReference type="Google" id="ProtNLM"/>
    </source>
</evidence>
<accession>A0AAN7PJJ9</accession>
<dbReference type="Proteomes" id="UP001309876">
    <property type="component" value="Unassembled WGS sequence"/>
</dbReference>
<evidence type="ECO:0000313" key="1">
    <source>
        <dbReference type="EMBL" id="KAK5080363.1"/>
    </source>
</evidence>
<gene>
    <name evidence="1" type="ORF">LTR05_008610</name>
</gene>
<name>A0AAN7PJJ9_9EURO</name>
<feature type="non-terminal residue" evidence="1">
    <location>
        <position position="1"/>
    </location>
</feature>
<dbReference type="CDD" id="cd12148">
    <property type="entry name" value="fungal_TF_MHR"/>
    <property type="match status" value="1"/>
</dbReference>
<protein>
    <recommendedName>
        <fullName evidence="3">Transcription factor domain-containing protein</fullName>
    </recommendedName>
</protein>
<proteinExistence type="predicted"/>